<dbReference type="AlphaFoldDB" id="A0A7T4EF19"/>
<dbReference type="InterPro" id="IPR032830">
    <property type="entry name" value="XPB/Ssl2_N"/>
</dbReference>
<evidence type="ECO:0000313" key="2">
    <source>
        <dbReference type="EMBL" id="QQB46178.1"/>
    </source>
</evidence>
<keyword evidence="2" id="KW-0067">ATP-binding</keyword>
<reference evidence="2 3" key="1">
    <citation type="submission" date="2020-12" db="EMBL/GenBank/DDBJ databases">
        <title>FDA dAtabase for Regulatory Grade micrObial Sequences (FDA-ARGOS): Supporting development and validation of Infectious Disease Dx tests.</title>
        <authorList>
            <person name="Sproer C."/>
            <person name="Gronow S."/>
            <person name="Severitt S."/>
            <person name="Schroder I."/>
            <person name="Tallon L."/>
            <person name="Sadzewicz L."/>
            <person name="Zhao X."/>
            <person name="Boylan J."/>
            <person name="Ott S."/>
            <person name="Bowen H."/>
            <person name="Vavikolanu K."/>
            <person name="Mehta A."/>
            <person name="Aluvathingal J."/>
            <person name="Nadendla S."/>
            <person name="Lowell S."/>
            <person name="Myers T."/>
            <person name="Yan Y."/>
            <person name="Sichtig H."/>
        </authorList>
    </citation>
    <scope>NUCLEOTIDE SEQUENCE [LARGE SCALE GENOMIC DNA]</scope>
    <source>
        <strain evidence="2 3">FDAARGOS_1053</strain>
    </source>
</reference>
<feature type="domain" description="Helicase XPB/Ssl2 N-terminal" evidence="1">
    <location>
        <begin position="487"/>
        <end position="609"/>
    </location>
</feature>
<dbReference type="OrthoDB" id="3415124at2"/>
<accession>A0A7T4EF19</accession>
<dbReference type="GO" id="GO:0004386">
    <property type="term" value="F:helicase activity"/>
    <property type="evidence" value="ECO:0007669"/>
    <property type="project" value="UniProtKB-KW"/>
</dbReference>
<protein>
    <submittedName>
        <fullName evidence="2">Helicase-associated domain-containing protein</fullName>
    </submittedName>
</protein>
<organism evidence="2 3">
    <name type="scientific">Corynebacterium glucuronolyticum</name>
    <dbReference type="NCBI Taxonomy" id="39791"/>
    <lineage>
        <taxon>Bacteria</taxon>
        <taxon>Bacillati</taxon>
        <taxon>Actinomycetota</taxon>
        <taxon>Actinomycetes</taxon>
        <taxon>Mycobacteriales</taxon>
        <taxon>Corynebacteriaceae</taxon>
        <taxon>Corynebacterium</taxon>
    </lineage>
</organism>
<dbReference type="GeneID" id="92759555"/>
<evidence type="ECO:0000259" key="1">
    <source>
        <dbReference type="Pfam" id="PF13625"/>
    </source>
</evidence>
<keyword evidence="2" id="KW-0347">Helicase</keyword>
<dbReference type="Proteomes" id="UP000596145">
    <property type="component" value="Chromosome"/>
</dbReference>
<dbReference type="Pfam" id="PF13625">
    <property type="entry name" value="Helicase_C_3"/>
    <property type="match status" value="1"/>
</dbReference>
<proteinExistence type="predicted"/>
<keyword evidence="2" id="KW-0547">Nucleotide-binding</keyword>
<sequence>MTPRTIDTAPQLRFIDWLAARSDSELETILSRRPDTALPLPPSFRSLAARLHVRESVSRALAKLTATELATLEVAVGCGAEFNPCAYPDVVDFIHDSARKAGINANQQPTKATIRAAIDSLFSAALIYGEEDGFLLSPEVVNALPHGFQVLPQGPVLSEEVVSSRLAEMSATQKKIVSTLLSAGGSGRTRDAAPDADPARPIPQLIEEGILERVDDHSVRLSQVAKSLLTGTLPTPIPLVEPEPQSTEDVPVGATDNQATAQGLDVVRLIEELIDALSVAPASTLKQGALGVRVHARLSEALHADEETVARVTSLAFAGGLISRGVPDPLPADDDGGDYVAPTPAADAFVAQPLAQRWSTVVRAWCDSPFAPWKVGEEDTKGKPVHLLSPETKVGILPGVKRDLLAVLGRSWQQHSPAELEALYVYHHPITSRRVTRQTLTSIIEEAQWIGVISGSVNGALSPTSLIIEDDLDAVTASLTPDYTTQLIAQGDNTIVAPGPVTSDMAATLSELADVESPGLAAVYRVTEASIRRGLDAGLSASHMLAFLHEHVVGGTPESIEFLVNDVARRHGTLRGGPASSYIRCDDETLLLTACRTAEAESVGLRVIAPTIAIAQAPLIKVIEALRKAGFQPVAEGADGESLDLRPRATRVTTSISSLTPAAVQARTARLSPEDIAAAVTAIRSTDSAENRAKSGNGITGSHDILTAVTHAARGGATITIGSVDKSGIASHRVVKPLTVTGGQMDALDVATGSVRRFLLHRITEVFVD</sequence>
<dbReference type="RefSeq" id="WP_084035939.1">
    <property type="nucleotide sequence ID" value="NZ_CP066007.1"/>
</dbReference>
<evidence type="ECO:0000313" key="3">
    <source>
        <dbReference type="Proteomes" id="UP000596145"/>
    </source>
</evidence>
<keyword evidence="2" id="KW-0378">Hydrolase</keyword>
<name>A0A7T4EF19_9CORY</name>
<dbReference type="EMBL" id="CP066007">
    <property type="protein sequence ID" value="QQB46178.1"/>
    <property type="molecule type" value="Genomic_DNA"/>
</dbReference>
<gene>
    <name evidence="2" type="ORF">I6I10_12135</name>
</gene>